<dbReference type="Proteomes" id="UP000001812">
    <property type="component" value="Chromosome II"/>
</dbReference>
<reference evidence="1" key="1">
    <citation type="submission" date="2009-05" db="EMBL/GenBank/DDBJ databases">
        <authorList>
            <person name="Harkins D.M."/>
            <person name="DeShazer D."/>
            <person name="Woods D.E."/>
            <person name="Brinkac L.M."/>
            <person name="Brown K.A."/>
            <person name="Hung G.C."/>
            <person name="Tuanyok A."/>
            <person name="Zhang B."/>
            <person name="Nierman W.C."/>
        </authorList>
    </citation>
    <scope>NUCLEOTIDE SEQUENCE [LARGE SCALE GENOMIC DNA]</scope>
    <source>
        <strain evidence="1">1710a</strain>
    </source>
</reference>
<dbReference type="RefSeq" id="WP_004198341.1">
    <property type="nucleotide sequence ID" value="NZ_CM000833.1"/>
</dbReference>
<dbReference type="AlphaFoldDB" id="A0A0E1W5D7"/>
<gene>
    <name evidence="1" type="ORF">BURPS1710A_A0567</name>
</gene>
<dbReference type="HOGENOM" id="CLU_2477378_0_0_4"/>
<protein>
    <submittedName>
        <fullName evidence="1">Uncharacterized protein</fullName>
    </submittedName>
</protein>
<dbReference type="EMBL" id="CM000833">
    <property type="protein sequence ID" value="EET04842.1"/>
    <property type="molecule type" value="Genomic_DNA"/>
</dbReference>
<accession>A0A0E1W5D7</accession>
<evidence type="ECO:0000313" key="1">
    <source>
        <dbReference type="EMBL" id="EET04842.1"/>
    </source>
</evidence>
<proteinExistence type="predicted"/>
<organism evidence="1">
    <name type="scientific">Burkholderia pseudomallei 1710a</name>
    <dbReference type="NCBI Taxonomy" id="320371"/>
    <lineage>
        <taxon>Bacteria</taxon>
        <taxon>Pseudomonadati</taxon>
        <taxon>Pseudomonadota</taxon>
        <taxon>Betaproteobacteria</taxon>
        <taxon>Burkholderiales</taxon>
        <taxon>Burkholderiaceae</taxon>
        <taxon>Burkholderia</taxon>
        <taxon>pseudomallei group</taxon>
    </lineage>
</organism>
<name>A0A0E1W5D7_BURPE</name>
<dbReference type="GeneID" id="93063189"/>
<sequence length="87" mass="9255">MGNNGRREAASAAMRGRGRLIDRMRGPWDRLGAGIAGGKLCDSSRSDRANCTPMRAGALARAHFPHPETPTADRAIGGVGNLYHNDI</sequence>